<dbReference type="InterPro" id="IPR014756">
    <property type="entry name" value="Ig_E-set"/>
</dbReference>
<evidence type="ECO:0000313" key="4">
    <source>
        <dbReference type="Proteomes" id="UP000324832"/>
    </source>
</evidence>
<dbReference type="Proteomes" id="UP000324832">
    <property type="component" value="Unassembled WGS sequence"/>
</dbReference>
<dbReference type="Gene3D" id="2.60.40.770">
    <property type="match status" value="1"/>
</dbReference>
<accession>A0A5E4Q351</accession>
<gene>
    <name evidence="3" type="ORF">LSINAPIS_LOCUS4183</name>
</gene>
<dbReference type="InterPro" id="IPR003172">
    <property type="entry name" value="ML_dom"/>
</dbReference>
<dbReference type="EMBL" id="FZQP02001081">
    <property type="protein sequence ID" value="VVC91533.1"/>
    <property type="molecule type" value="Genomic_DNA"/>
</dbReference>
<evidence type="ECO:0000259" key="2">
    <source>
        <dbReference type="Pfam" id="PF02221"/>
    </source>
</evidence>
<dbReference type="Pfam" id="PF02221">
    <property type="entry name" value="E1_DerP2_DerF2"/>
    <property type="match status" value="1"/>
</dbReference>
<reference evidence="3 4" key="1">
    <citation type="submission" date="2017-07" db="EMBL/GenBank/DDBJ databases">
        <authorList>
            <person name="Talla V."/>
            <person name="Backstrom N."/>
        </authorList>
    </citation>
    <scope>NUCLEOTIDE SEQUENCE [LARGE SCALE GENOMIC DNA]</scope>
</reference>
<protein>
    <recommendedName>
        <fullName evidence="2">MD-2-related lipid-recognition domain-containing protein</fullName>
    </recommendedName>
</protein>
<organism evidence="3 4">
    <name type="scientific">Leptidea sinapis</name>
    <dbReference type="NCBI Taxonomy" id="189913"/>
    <lineage>
        <taxon>Eukaryota</taxon>
        <taxon>Metazoa</taxon>
        <taxon>Ecdysozoa</taxon>
        <taxon>Arthropoda</taxon>
        <taxon>Hexapoda</taxon>
        <taxon>Insecta</taxon>
        <taxon>Pterygota</taxon>
        <taxon>Neoptera</taxon>
        <taxon>Endopterygota</taxon>
        <taxon>Lepidoptera</taxon>
        <taxon>Glossata</taxon>
        <taxon>Ditrysia</taxon>
        <taxon>Papilionoidea</taxon>
        <taxon>Pieridae</taxon>
        <taxon>Dismorphiinae</taxon>
        <taxon>Leptidea</taxon>
    </lineage>
</organism>
<sequence>MNCILIYSGILLILASSIHSSAVQQCPGTNACSNVQRADTGARVSCPLDAGREYLYTISIPVEKYYPRTSLRVRWALTDAYRDVICFEIPATITPPARTS</sequence>
<feature type="domain" description="MD-2-related lipid-recognition" evidence="2">
    <location>
        <begin position="25"/>
        <end position="93"/>
    </location>
</feature>
<evidence type="ECO:0000313" key="3">
    <source>
        <dbReference type="EMBL" id="VVC91533.1"/>
    </source>
</evidence>
<proteinExistence type="predicted"/>
<feature type="signal peptide" evidence="1">
    <location>
        <begin position="1"/>
        <end position="20"/>
    </location>
</feature>
<feature type="chain" id="PRO_5022687374" description="MD-2-related lipid-recognition domain-containing protein" evidence="1">
    <location>
        <begin position="21"/>
        <end position="100"/>
    </location>
</feature>
<dbReference type="SUPFAM" id="SSF81296">
    <property type="entry name" value="E set domains"/>
    <property type="match status" value="1"/>
</dbReference>
<dbReference type="AlphaFoldDB" id="A0A5E4Q351"/>
<keyword evidence="4" id="KW-1185">Reference proteome</keyword>
<evidence type="ECO:0000256" key="1">
    <source>
        <dbReference type="SAM" id="SignalP"/>
    </source>
</evidence>
<name>A0A5E4Q351_9NEOP</name>
<keyword evidence="1" id="KW-0732">Signal</keyword>